<reference evidence="2" key="2">
    <citation type="submission" date="2022-06" db="EMBL/GenBank/DDBJ databases">
        <authorList>
            <person name="Holder M.E."/>
            <person name="Ajami N.J."/>
            <person name="Petrosino J.F."/>
        </authorList>
    </citation>
    <scope>NUCLEOTIDE SEQUENCE</scope>
    <source>
        <strain evidence="2">RMA 8861</strain>
    </source>
</reference>
<name>A0A9N7PK75_CLOSE</name>
<evidence type="ECO:0000313" key="1">
    <source>
        <dbReference type="EMBL" id="AYE33747.1"/>
    </source>
</evidence>
<dbReference type="Pfam" id="PF20935">
    <property type="entry name" value="DUF6847"/>
    <property type="match status" value="1"/>
</dbReference>
<keyword evidence="4" id="KW-1185">Reference proteome</keyword>
<dbReference type="KEGG" id="csep:CP523_04300"/>
<proteinExistence type="predicted"/>
<gene>
    <name evidence="1" type="ORF">CP523_04300</name>
    <name evidence="2" type="ORF">NH397_12545</name>
</gene>
<dbReference type="Proteomes" id="UP000280586">
    <property type="component" value="Chromosome"/>
</dbReference>
<dbReference type="EMBL" id="CP023671">
    <property type="protein sequence ID" value="AYE33747.1"/>
    <property type="molecule type" value="Genomic_DNA"/>
</dbReference>
<dbReference type="GeneID" id="303559906"/>
<organism evidence="1 3">
    <name type="scientific">Clostridium septicum</name>
    <dbReference type="NCBI Taxonomy" id="1504"/>
    <lineage>
        <taxon>Bacteria</taxon>
        <taxon>Bacillati</taxon>
        <taxon>Bacillota</taxon>
        <taxon>Clostridia</taxon>
        <taxon>Eubacteriales</taxon>
        <taxon>Clostridiaceae</taxon>
        <taxon>Clostridium</taxon>
    </lineage>
</organism>
<dbReference type="NCBIfam" id="NF038048">
    <property type="entry name" value="DIP1984_fam"/>
    <property type="match status" value="1"/>
</dbReference>
<dbReference type="OrthoDB" id="3730241at2"/>
<dbReference type="InterPro" id="IPR047741">
    <property type="entry name" value="DIP1984-like"/>
</dbReference>
<dbReference type="Proteomes" id="UP001055437">
    <property type="component" value="Chromosome"/>
</dbReference>
<protein>
    <submittedName>
        <fullName evidence="2">DIP1984 family protein</fullName>
    </submittedName>
</protein>
<dbReference type="AlphaFoldDB" id="A0A9N7PK75"/>
<dbReference type="EMBL" id="CP099799">
    <property type="protein sequence ID" value="USS00309.1"/>
    <property type="molecule type" value="Genomic_DNA"/>
</dbReference>
<dbReference type="Gene3D" id="6.10.320.10">
    <property type="match status" value="1"/>
</dbReference>
<reference evidence="1 3" key="1">
    <citation type="submission" date="2017-09" db="EMBL/GenBank/DDBJ databases">
        <authorList>
            <person name="Thomas P."/>
            <person name="Seyboldt C."/>
        </authorList>
    </citation>
    <scope>NUCLEOTIDE SEQUENCE [LARGE SCALE GENOMIC DNA]</scope>
    <source>
        <strain evidence="1 3">DSM 7534</strain>
    </source>
</reference>
<evidence type="ECO:0000313" key="2">
    <source>
        <dbReference type="EMBL" id="USS00309.1"/>
    </source>
</evidence>
<sequence length="152" mass="17468">MKLAEALILRSDLQKKVASLRSRIIRNAKVQEGEKPGESPNELIVELNSTIKELEELVNKINRTNSRTVVEGSIVISDLISKREFLGKQNQILRELTDAATIKFDRYSKSEVKFYSTVNVSEIQKEIDRISKEYRLTDTKLQGLNWTVDLME</sequence>
<dbReference type="RefSeq" id="WP_066676479.1">
    <property type="nucleotide sequence ID" value="NZ_CABMIZ010000016.1"/>
</dbReference>
<evidence type="ECO:0000313" key="4">
    <source>
        <dbReference type="Proteomes" id="UP001055437"/>
    </source>
</evidence>
<accession>A0A9N7PK75</accession>
<dbReference type="CDD" id="cd12208">
    <property type="entry name" value="DIP1984-like"/>
    <property type="match status" value="1"/>
</dbReference>
<evidence type="ECO:0000313" key="3">
    <source>
        <dbReference type="Proteomes" id="UP000280586"/>
    </source>
</evidence>